<dbReference type="Gene3D" id="1.10.443.10">
    <property type="entry name" value="Intergrase catalytic core"/>
    <property type="match status" value="1"/>
</dbReference>
<keyword evidence="9" id="KW-1185">Reference proteome</keyword>
<evidence type="ECO:0000256" key="5">
    <source>
        <dbReference type="PROSITE-ProRule" id="PRU01248"/>
    </source>
</evidence>
<feature type="domain" description="Tyr recombinase" evidence="6">
    <location>
        <begin position="206"/>
        <end position="376"/>
    </location>
</feature>
<sequence length="388" mass="44196">MAPKFTLKKILSLADGRYSTDEKGLSLKVHGVRRSWIYRYTFAGKRQEVNIGNARDVSHQKAIERVTKIKLDLIDGKDPKAKCESFQAGSAIKFEDFYESAINEIASVKLWRNKKHAQQWLNTVRDYAVPGLSGIEVRNITVNDIARVLKPIWTTKTETASRVRGRLESIFSYAILTGVYTQANPAVWKGALEMLLPPVSKVKRVVHHESMSHAELRGKIGLLYPPTGPARALIVFTILAACRIGESAPAKWDEIDFEKKIWTVPPERRKDGKSEGHRVPLTAHMIDLLNRLPRKSEYIFASHEGHVSRESPRVLIQRLLKTNATMHGMRSTFRDWAAENLIHDVLAEKQLMHATGSEVVQAYQRSDLLEKRRPMMEQWDSYLFSSSE</sequence>
<dbReference type="Pfam" id="PF22022">
    <property type="entry name" value="Phage_int_M"/>
    <property type="match status" value="1"/>
</dbReference>
<dbReference type="InterPro" id="IPR053876">
    <property type="entry name" value="Phage_int_M"/>
</dbReference>
<dbReference type="InterPro" id="IPR002104">
    <property type="entry name" value="Integrase_catalytic"/>
</dbReference>
<dbReference type="Pfam" id="PF00589">
    <property type="entry name" value="Phage_integrase"/>
    <property type="match status" value="1"/>
</dbReference>
<dbReference type="GO" id="GO:0015074">
    <property type="term" value="P:DNA integration"/>
    <property type="evidence" value="ECO:0007669"/>
    <property type="project" value="UniProtKB-KW"/>
</dbReference>
<evidence type="ECO:0000313" key="9">
    <source>
        <dbReference type="Proteomes" id="UP000472580"/>
    </source>
</evidence>
<dbReference type="InterPro" id="IPR038488">
    <property type="entry name" value="Integrase_DNA-bd_sf"/>
</dbReference>
<evidence type="ECO:0000313" key="8">
    <source>
        <dbReference type="EMBL" id="MVX56757.1"/>
    </source>
</evidence>
<evidence type="ECO:0000256" key="1">
    <source>
        <dbReference type="ARBA" id="ARBA00008857"/>
    </source>
</evidence>
<dbReference type="AlphaFoldDB" id="A0A6L6YGQ9"/>
<accession>A0A6L6YGQ9</accession>
<evidence type="ECO:0000256" key="2">
    <source>
        <dbReference type="ARBA" id="ARBA00022908"/>
    </source>
</evidence>
<dbReference type="GO" id="GO:0003677">
    <property type="term" value="F:DNA binding"/>
    <property type="evidence" value="ECO:0007669"/>
    <property type="project" value="UniProtKB-UniRule"/>
</dbReference>
<dbReference type="Gene3D" id="1.10.150.130">
    <property type="match status" value="1"/>
</dbReference>
<feature type="domain" description="Core-binding (CB)" evidence="7">
    <location>
        <begin position="92"/>
        <end position="175"/>
    </location>
</feature>
<dbReference type="PROSITE" id="PS51898">
    <property type="entry name" value="TYR_RECOMBINASE"/>
    <property type="match status" value="1"/>
</dbReference>
<dbReference type="SUPFAM" id="SSF56349">
    <property type="entry name" value="DNA breaking-rejoining enzymes"/>
    <property type="match status" value="1"/>
</dbReference>
<evidence type="ECO:0000256" key="3">
    <source>
        <dbReference type="ARBA" id="ARBA00023125"/>
    </source>
</evidence>
<dbReference type="CDD" id="cd00801">
    <property type="entry name" value="INT_P4_C"/>
    <property type="match status" value="1"/>
</dbReference>
<evidence type="ECO:0000259" key="6">
    <source>
        <dbReference type="PROSITE" id="PS51898"/>
    </source>
</evidence>
<organism evidence="8 9">
    <name type="scientific">Parasutterella muris</name>
    <dbReference type="NCBI Taxonomy" id="2565572"/>
    <lineage>
        <taxon>Bacteria</taxon>
        <taxon>Pseudomonadati</taxon>
        <taxon>Pseudomonadota</taxon>
        <taxon>Betaproteobacteria</taxon>
        <taxon>Burkholderiales</taxon>
        <taxon>Sutterellaceae</taxon>
        <taxon>Parasutterella</taxon>
    </lineage>
</organism>
<dbReference type="PANTHER" id="PTHR30629:SF2">
    <property type="entry name" value="PROPHAGE INTEGRASE INTS-RELATED"/>
    <property type="match status" value="1"/>
</dbReference>
<dbReference type="InterPro" id="IPR010998">
    <property type="entry name" value="Integrase_recombinase_N"/>
</dbReference>
<dbReference type="InterPro" id="IPR050808">
    <property type="entry name" value="Phage_Integrase"/>
</dbReference>
<dbReference type="RefSeq" id="WP_160335187.1">
    <property type="nucleotide sequence ID" value="NZ_WSRP01000015.1"/>
</dbReference>
<dbReference type="PANTHER" id="PTHR30629">
    <property type="entry name" value="PROPHAGE INTEGRASE"/>
    <property type="match status" value="1"/>
</dbReference>
<dbReference type="InterPro" id="IPR011010">
    <property type="entry name" value="DNA_brk_join_enz"/>
</dbReference>
<proteinExistence type="inferred from homology"/>
<comment type="caution">
    <text evidence="8">The sequence shown here is derived from an EMBL/GenBank/DDBJ whole genome shotgun (WGS) entry which is preliminary data.</text>
</comment>
<dbReference type="InterPro" id="IPR044068">
    <property type="entry name" value="CB"/>
</dbReference>
<dbReference type="GO" id="GO:0006310">
    <property type="term" value="P:DNA recombination"/>
    <property type="evidence" value="ECO:0007669"/>
    <property type="project" value="UniProtKB-KW"/>
</dbReference>
<reference evidence="8 9" key="1">
    <citation type="submission" date="2019-12" db="EMBL/GenBank/DDBJ databases">
        <title>Microbes associate with the intestines of laboratory mice.</title>
        <authorList>
            <person name="Navarre W."/>
            <person name="Wong E."/>
        </authorList>
    </citation>
    <scope>NUCLEOTIDE SEQUENCE [LARGE SCALE GENOMIC DNA]</scope>
    <source>
        <strain evidence="8 9">NM82_D38</strain>
    </source>
</reference>
<dbReference type="Pfam" id="PF13356">
    <property type="entry name" value="Arm-DNA-bind_3"/>
    <property type="match status" value="1"/>
</dbReference>
<dbReference type="InterPro" id="IPR025166">
    <property type="entry name" value="Integrase_DNA_bind_dom"/>
</dbReference>
<evidence type="ECO:0000259" key="7">
    <source>
        <dbReference type="PROSITE" id="PS51900"/>
    </source>
</evidence>
<dbReference type="EMBL" id="WSRP01000015">
    <property type="protein sequence ID" value="MVX56757.1"/>
    <property type="molecule type" value="Genomic_DNA"/>
</dbReference>
<comment type="similarity">
    <text evidence="1">Belongs to the 'phage' integrase family.</text>
</comment>
<keyword evidence="3 5" id="KW-0238">DNA-binding</keyword>
<evidence type="ECO:0000256" key="4">
    <source>
        <dbReference type="ARBA" id="ARBA00023172"/>
    </source>
</evidence>
<dbReference type="Proteomes" id="UP000472580">
    <property type="component" value="Unassembled WGS sequence"/>
</dbReference>
<dbReference type="InterPro" id="IPR013762">
    <property type="entry name" value="Integrase-like_cat_sf"/>
</dbReference>
<keyword evidence="4" id="KW-0233">DNA recombination</keyword>
<dbReference type="PROSITE" id="PS51900">
    <property type="entry name" value="CB"/>
    <property type="match status" value="1"/>
</dbReference>
<name>A0A6L6YGQ9_9BURK</name>
<protein>
    <submittedName>
        <fullName evidence="8">Tyrosine-type recombinase/integrase</fullName>
    </submittedName>
</protein>
<gene>
    <name evidence="8" type="ORF">E5987_05980</name>
</gene>
<dbReference type="OrthoDB" id="9775880at2"/>
<keyword evidence="2" id="KW-0229">DNA integration</keyword>
<dbReference type="Gene3D" id="3.30.160.390">
    <property type="entry name" value="Integrase, DNA-binding domain"/>
    <property type="match status" value="1"/>
</dbReference>